<dbReference type="AlphaFoldDB" id="A0A433Y7M2"/>
<dbReference type="InterPro" id="IPR010665">
    <property type="entry name" value="DUF1240"/>
</dbReference>
<sequence>MVILPLYPDRKRFTRCSIRKICVMIMIFCQIIQFCQSLWMDSRPPSQFFVFCNNCFWCSPFEYV</sequence>
<keyword evidence="1" id="KW-0812">Transmembrane</keyword>
<proteinExistence type="predicted"/>
<evidence type="ECO:0000313" key="3">
    <source>
        <dbReference type="Proteomes" id="UP000279446"/>
    </source>
</evidence>
<comment type="caution">
    <text evidence="2">The sequence shown here is derived from an EMBL/GenBank/DDBJ whole genome shotgun (WGS) entry which is preliminary data.</text>
</comment>
<dbReference type="Proteomes" id="UP000279446">
    <property type="component" value="Unassembled WGS sequence"/>
</dbReference>
<accession>A0A433Y7M2</accession>
<keyword evidence="3" id="KW-1185">Reference proteome</keyword>
<feature type="transmembrane region" description="Helical" evidence="1">
    <location>
        <begin position="21"/>
        <end position="39"/>
    </location>
</feature>
<organism evidence="2 3">
    <name type="scientific">Paenibacillus anaericanus</name>
    <dbReference type="NCBI Taxonomy" id="170367"/>
    <lineage>
        <taxon>Bacteria</taxon>
        <taxon>Bacillati</taxon>
        <taxon>Bacillota</taxon>
        <taxon>Bacilli</taxon>
        <taxon>Bacillales</taxon>
        <taxon>Paenibacillaceae</taxon>
        <taxon>Paenibacillus</taxon>
    </lineage>
</organism>
<reference evidence="2 3" key="1">
    <citation type="submission" date="2018-12" db="EMBL/GenBank/DDBJ databases">
        <authorList>
            <person name="Sun L."/>
            <person name="Chen Z."/>
        </authorList>
    </citation>
    <scope>NUCLEOTIDE SEQUENCE [LARGE SCALE GENOMIC DNA]</scope>
    <source>
        <strain evidence="2 3">DSM 15890</strain>
    </source>
</reference>
<dbReference type="EMBL" id="RZNY01000012">
    <property type="protein sequence ID" value="RUT45378.1"/>
    <property type="molecule type" value="Genomic_DNA"/>
</dbReference>
<evidence type="ECO:0000256" key="1">
    <source>
        <dbReference type="SAM" id="Phobius"/>
    </source>
</evidence>
<dbReference type="Pfam" id="PF06836">
    <property type="entry name" value="DUF1240"/>
    <property type="match status" value="1"/>
</dbReference>
<keyword evidence="1" id="KW-0472">Membrane</keyword>
<evidence type="ECO:0000313" key="2">
    <source>
        <dbReference type="EMBL" id="RUT45378.1"/>
    </source>
</evidence>
<keyword evidence="1" id="KW-1133">Transmembrane helix</keyword>
<gene>
    <name evidence="2" type="ORF">EJP82_15590</name>
</gene>
<name>A0A433Y7M2_9BACL</name>
<protein>
    <submittedName>
        <fullName evidence="2">DUF1240 domain-containing protein</fullName>
    </submittedName>
</protein>